<proteinExistence type="inferred from homology"/>
<keyword evidence="12" id="KW-0658">Purine biosynthesis</keyword>
<keyword evidence="6 12" id="KW-0547">Nucleotide-binding</keyword>
<keyword evidence="7 12" id="KW-0067">ATP-binding</keyword>
<dbReference type="InterPro" id="IPR010918">
    <property type="entry name" value="PurM-like_C_dom"/>
</dbReference>
<dbReference type="GO" id="GO:0004641">
    <property type="term" value="F:phosphoribosylformylglycinamidine cyclo-ligase activity"/>
    <property type="evidence" value="ECO:0007669"/>
    <property type="project" value="UniProtKB-EC"/>
</dbReference>
<dbReference type="Pfam" id="PF00586">
    <property type="entry name" value="AIRS"/>
    <property type="match status" value="1"/>
</dbReference>
<comment type="subcellular location">
    <subcellularLocation>
        <location evidence="12">Cytoplasm</location>
    </subcellularLocation>
</comment>
<evidence type="ECO:0000256" key="8">
    <source>
        <dbReference type="ARBA" id="ARBA00031908"/>
    </source>
</evidence>
<keyword evidence="5 12" id="KW-0436">Ligase</keyword>
<evidence type="ECO:0000256" key="9">
    <source>
        <dbReference type="ARBA" id="ARBA00032931"/>
    </source>
</evidence>
<sequence>METMTYQAAGVDVRGEPEALRRLAAILRPTADFLSVGKLTLGIGYFAAVVQLTEEIAIAISTDGVGTKLLVAEMLDKYDTVGIDCVAMNANDVLCVGATPAVFVDYLAVERLNPKTIEQIAKGLAEGARQAGVAIVGGELAQIREMLRGVEEGKGFDLVGTCVGVLHPQRIVVGQNIQKGDVVVGLASSGIHSNGLTLARRIFFDLAKWSPTKFVPELNCSIGEELLKPTRIYVKPVLAVLERVSVKALVHITGGGFLNLLRVQTPCQFVLDNLPEPPPIFSLIQRLGQVPDAEMFTTFNMGVGFCVVVSPEDADRAVEILRASGEQAQVIGTIGELGRREVLISRKGLTLSPSGA</sequence>
<comment type="catalytic activity">
    <reaction evidence="11 12">
        <text>2-formamido-N(1)-(5-O-phospho-beta-D-ribosyl)acetamidine + ATP = 5-amino-1-(5-phospho-beta-D-ribosyl)imidazole + ADP + phosphate + H(+)</text>
        <dbReference type="Rhea" id="RHEA:23032"/>
        <dbReference type="ChEBI" id="CHEBI:15378"/>
        <dbReference type="ChEBI" id="CHEBI:30616"/>
        <dbReference type="ChEBI" id="CHEBI:43474"/>
        <dbReference type="ChEBI" id="CHEBI:137981"/>
        <dbReference type="ChEBI" id="CHEBI:147287"/>
        <dbReference type="ChEBI" id="CHEBI:456216"/>
        <dbReference type="EC" id="6.3.3.1"/>
    </reaction>
</comment>
<dbReference type="SUPFAM" id="SSF56042">
    <property type="entry name" value="PurM C-terminal domain-like"/>
    <property type="match status" value="1"/>
</dbReference>
<dbReference type="PANTHER" id="PTHR10520:SF12">
    <property type="entry name" value="TRIFUNCTIONAL PURINE BIOSYNTHETIC PROTEIN ADENOSINE-3"/>
    <property type="match status" value="1"/>
</dbReference>
<dbReference type="NCBIfam" id="TIGR00878">
    <property type="entry name" value="purM"/>
    <property type="match status" value="1"/>
</dbReference>
<evidence type="ECO:0000313" key="16">
    <source>
        <dbReference type="Proteomes" id="UP001204798"/>
    </source>
</evidence>
<dbReference type="InterPro" id="IPR036921">
    <property type="entry name" value="PurM-like_N_sf"/>
</dbReference>
<evidence type="ECO:0000256" key="4">
    <source>
        <dbReference type="ARBA" id="ARBA00020367"/>
    </source>
</evidence>
<organism evidence="15 16">
    <name type="scientific">Candidatus Fervidibacter sacchari</name>
    <dbReference type="NCBI Taxonomy" id="1448929"/>
    <lineage>
        <taxon>Bacteria</taxon>
        <taxon>Candidatus Fervidibacterota</taxon>
        <taxon>Candidatus Fervidibacter</taxon>
    </lineage>
</organism>
<evidence type="ECO:0000259" key="14">
    <source>
        <dbReference type="Pfam" id="PF02769"/>
    </source>
</evidence>
<comment type="pathway">
    <text evidence="1 12">Purine metabolism; IMP biosynthesis via de novo pathway; 5-amino-1-(5-phospho-D-ribosyl)imidazole from N(2)-formyl-N(1)-(5-phospho-D-ribosyl)glycinamide: step 2/2.</text>
</comment>
<dbReference type="CDD" id="cd02196">
    <property type="entry name" value="PurM"/>
    <property type="match status" value="1"/>
</dbReference>
<dbReference type="Pfam" id="PF02769">
    <property type="entry name" value="AIRS_C"/>
    <property type="match status" value="1"/>
</dbReference>
<dbReference type="EC" id="6.3.3.1" evidence="3 12"/>
<dbReference type="Gene3D" id="3.30.1330.10">
    <property type="entry name" value="PurM-like, N-terminal domain"/>
    <property type="match status" value="1"/>
</dbReference>
<keyword evidence="12" id="KW-0963">Cytoplasm</keyword>
<accession>A0ABT2EI23</accession>
<comment type="caution">
    <text evidence="15">The sequence shown here is derived from an EMBL/GenBank/DDBJ whole genome shotgun (WGS) entry which is preliminary data.</text>
</comment>
<evidence type="ECO:0000256" key="12">
    <source>
        <dbReference type="HAMAP-Rule" id="MF_00741"/>
    </source>
</evidence>
<evidence type="ECO:0000256" key="2">
    <source>
        <dbReference type="ARBA" id="ARBA00010280"/>
    </source>
</evidence>
<evidence type="ECO:0000256" key="5">
    <source>
        <dbReference type="ARBA" id="ARBA00022598"/>
    </source>
</evidence>
<dbReference type="Gene3D" id="3.90.650.10">
    <property type="entry name" value="PurM-like C-terminal domain"/>
    <property type="match status" value="1"/>
</dbReference>
<dbReference type="SUPFAM" id="SSF55326">
    <property type="entry name" value="PurM N-terminal domain-like"/>
    <property type="match status" value="1"/>
</dbReference>
<feature type="domain" description="PurM-like N-terminal" evidence="13">
    <location>
        <begin position="47"/>
        <end position="165"/>
    </location>
</feature>
<evidence type="ECO:0000256" key="10">
    <source>
        <dbReference type="ARBA" id="ARBA00033093"/>
    </source>
</evidence>
<dbReference type="InterPro" id="IPR004733">
    <property type="entry name" value="PurM_cligase"/>
</dbReference>
<evidence type="ECO:0000256" key="6">
    <source>
        <dbReference type="ARBA" id="ARBA00022741"/>
    </source>
</evidence>
<protein>
    <recommendedName>
        <fullName evidence="4 12">Phosphoribosylformylglycinamidine cyclo-ligase</fullName>
        <ecNumber evidence="3 12">6.3.3.1</ecNumber>
    </recommendedName>
    <alternativeName>
        <fullName evidence="9 12">AIR synthase</fullName>
    </alternativeName>
    <alternativeName>
        <fullName evidence="10 12">AIRS</fullName>
    </alternativeName>
    <alternativeName>
        <fullName evidence="8 12">Phosphoribosyl-aminoimidazole synthetase</fullName>
    </alternativeName>
</protein>
<dbReference type="Proteomes" id="UP001204798">
    <property type="component" value="Unassembled WGS sequence"/>
</dbReference>
<reference evidence="15 16" key="1">
    <citation type="submission" date="2022-08" db="EMBL/GenBank/DDBJ databases">
        <title>Bacterial and archaeal communities from various locations to study Microbial Dark Matter (Phase II).</title>
        <authorList>
            <person name="Stepanauskas R."/>
        </authorList>
    </citation>
    <scope>NUCLEOTIDE SEQUENCE [LARGE SCALE GENOMIC DNA]</scope>
    <source>
        <strain evidence="15 16">PD1</strain>
    </source>
</reference>
<dbReference type="InterPro" id="IPR036676">
    <property type="entry name" value="PurM-like_C_sf"/>
</dbReference>
<dbReference type="PANTHER" id="PTHR10520">
    <property type="entry name" value="TRIFUNCTIONAL PURINE BIOSYNTHETIC PROTEIN ADENOSINE-3-RELATED"/>
    <property type="match status" value="1"/>
</dbReference>
<evidence type="ECO:0000256" key="3">
    <source>
        <dbReference type="ARBA" id="ARBA00013047"/>
    </source>
</evidence>
<dbReference type="InterPro" id="IPR016188">
    <property type="entry name" value="PurM-like_N"/>
</dbReference>
<name>A0ABT2EI23_9BACT</name>
<comment type="similarity">
    <text evidence="2 12">Belongs to the AIR synthase family.</text>
</comment>
<evidence type="ECO:0000256" key="7">
    <source>
        <dbReference type="ARBA" id="ARBA00022840"/>
    </source>
</evidence>
<evidence type="ECO:0000259" key="13">
    <source>
        <dbReference type="Pfam" id="PF00586"/>
    </source>
</evidence>
<evidence type="ECO:0000313" key="15">
    <source>
        <dbReference type="EMBL" id="MCS3917618.1"/>
    </source>
</evidence>
<dbReference type="HAMAP" id="MF_00741">
    <property type="entry name" value="AIRS"/>
    <property type="match status" value="1"/>
</dbReference>
<keyword evidence="16" id="KW-1185">Reference proteome</keyword>
<feature type="domain" description="PurM-like C-terminal" evidence="14">
    <location>
        <begin position="178"/>
        <end position="340"/>
    </location>
</feature>
<dbReference type="EMBL" id="JANUCP010000001">
    <property type="protein sequence ID" value="MCS3917618.1"/>
    <property type="molecule type" value="Genomic_DNA"/>
</dbReference>
<evidence type="ECO:0000256" key="11">
    <source>
        <dbReference type="ARBA" id="ARBA00049057"/>
    </source>
</evidence>
<gene>
    <name evidence="12" type="primary">purM</name>
    <name evidence="15" type="ORF">M2350_000015</name>
</gene>
<evidence type="ECO:0000256" key="1">
    <source>
        <dbReference type="ARBA" id="ARBA00004686"/>
    </source>
</evidence>